<accession>A0AAN8I8W5</accession>
<keyword evidence="2" id="KW-1185">Reference proteome</keyword>
<dbReference type="AlphaFoldDB" id="A0AAN8I8W5"/>
<reference evidence="1 2" key="1">
    <citation type="submission" date="2022-12" db="EMBL/GenBank/DDBJ databases">
        <title>Genomic features and morphological characterization of a novel Knufia sp. strain isolated from spacecraft assembly facility.</title>
        <authorList>
            <person name="Teixeira M."/>
            <person name="Chander A.M."/>
            <person name="Stajich J.E."/>
            <person name="Venkateswaran K."/>
        </authorList>
    </citation>
    <scope>NUCLEOTIDE SEQUENCE [LARGE SCALE GENOMIC DNA]</scope>
    <source>
        <strain evidence="1 2">FJI-L2-BK-P2</strain>
    </source>
</reference>
<dbReference type="InterPro" id="IPR012340">
    <property type="entry name" value="NA-bd_OB-fold"/>
</dbReference>
<evidence type="ECO:0000313" key="2">
    <source>
        <dbReference type="Proteomes" id="UP001316803"/>
    </source>
</evidence>
<dbReference type="GO" id="GO:0016233">
    <property type="term" value="P:telomere capping"/>
    <property type="evidence" value="ECO:0007669"/>
    <property type="project" value="InterPro"/>
</dbReference>
<dbReference type="EMBL" id="JAKLMC020000002">
    <property type="protein sequence ID" value="KAK5958009.1"/>
    <property type="molecule type" value="Genomic_DNA"/>
</dbReference>
<organism evidence="1 2">
    <name type="scientific">Knufia fluminis</name>
    <dbReference type="NCBI Taxonomy" id="191047"/>
    <lineage>
        <taxon>Eukaryota</taxon>
        <taxon>Fungi</taxon>
        <taxon>Dikarya</taxon>
        <taxon>Ascomycota</taxon>
        <taxon>Pezizomycotina</taxon>
        <taxon>Eurotiomycetes</taxon>
        <taxon>Chaetothyriomycetidae</taxon>
        <taxon>Chaetothyriales</taxon>
        <taxon>Trichomeriaceae</taxon>
        <taxon>Knufia</taxon>
    </lineage>
</organism>
<comment type="caution">
    <text evidence="1">The sequence shown here is derived from an EMBL/GenBank/DDBJ whole genome shotgun (WGS) entry which is preliminary data.</text>
</comment>
<dbReference type="Pfam" id="PF12658">
    <property type="entry name" value="Ten1"/>
    <property type="match status" value="1"/>
</dbReference>
<dbReference type="GO" id="GO:1990879">
    <property type="term" value="C:CST complex"/>
    <property type="evidence" value="ECO:0007669"/>
    <property type="project" value="InterPro"/>
</dbReference>
<evidence type="ECO:0008006" key="3">
    <source>
        <dbReference type="Google" id="ProtNLM"/>
    </source>
</evidence>
<dbReference type="Proteomes" id="UP001316803">
    <property type="component" value="Unassembled WGS sequence"/>
</dbReference>
<dbReference type="InterPro" id="IPR024222">
    <property type="entry name" value="Ten1_fungal"/>
</dbReference>
<dbReference type="Gene3D" id="2.40.50.140">
    <property type="entry name" value="Nucleic acid-binding proteins"/>
    <property type="match status" value="1"/>
</dbReference>
<protein>
    <recommendedName>
        <fullName evidence="3">CST complex subunit Ten1</fullName>
    </recommendedName>
</protein>
<dbReference type="GO" id="GO:0043047">
    <property type="term" value="F:single-stranded telomeric DNA binding"/>
    <property type="evidence" value="ECO:0007669"/>
    <property type="project" value="InterPro"/>
</dbReference>
<proteinExistence type="predicted"/>
<name>A0AAN8I8W5_9EURO</name>
<evidence type="ECO:0000313" key="1">
    <source>
        <dbReference type="EMBL" id="KAK5958009.1"/>
    </source>
</evidence>
<sequence length="148" mass="16496">MAENTSNAPVASKLIFLHQLNEQPLNAKVRFLCCVVDYDEQTGCLTVEHKYPRIASGQVCTSAVVDINLILETVKRPLLQAGSWVNVIGYVQSISAVKRRVSSSRTVKQQDMRTNLPKVQAVLFWDAGALRLDKYEEAIEQHLALVVS</sequence>
<gene>
    <name evidence="1" type="ORF">OHC33_001199</name>
</gene>